<evidence type="ECO:0000256" key="2">
    <source>
        <dbReference type="ARBA" id="ARBA00009050"/>
    </source>
</evidence>
<keyword evidence="7" id="KW-0175">Coiled coil</keyword>
<evidence type="ECO:0000256" key="8">
    <source>
        <dbReference type="SAM" id="MobiDB-lite"/>
    </source>
</evidence>
<reference evidence="10 11" key="1">
    <citation type="submission" date="2024-03" db="EMBL/GenBank/DDBJ databases">
        <title>The genome assembly and annotation of the cricket Gryllus longicercus Weissman &amp; Gray.</title>
        <authorList>
            <person name="Szrajer S."/>
            <person name="Gray D."/>
            <person name="Ylla G."/>
        </authorList>
    </citation>
    <scope>NUCLEOTIDE SEQUENCE [LARGE SCALE GENOMIC DNA]</scope>
    <source>
        <strain evidence="10">DAG 2021-001</strain>
        <tissue evidence="10">Whole body minus gut</tissue>
    </source>
</reference>
<keyword evidence="5" id="KW-0804">Transcription</keyword>
<feature type="domain" description="BZIP" evidence="9">
    <location>
        <begin position="344"/>
        <end position="397"/>
    </location>
</feature>
<feature type="compositionally biased region" description="Polar residues" evidence="8">
    <location>
        <begin position="537"/>
        <end position="546"/>
    </location>
</feature>
<keyword evidence="3" id="KW-0805">Transcription regulation</keyword>
<name>A0AAN9VIY2_9ORTH</name>
<feature type="compositionally biased region" description="Polar residues" evidence="8">
    <location>
        <begin position="570"/>
        <end position="580"/>
    </location>
</feature>
<feature type="region of interest" description="Disordered" evidence="8">
    <location>
        <begin position="149"/>
        <end position="175"/>
    </location>
</feature>
<gene>
    <name evidence="10" type="ORF">R5R35_010946</name>
</gene>
<feature type="compositionally biased region" description="Basic residues" evidence="8">
    <location>
        <begin position="554"/>
        <end position="564"/>
    </location>
</feature>
<evidence type="ECO:0000256" key="7">
    <source>
        <dbReference type="SAM" id="Coils"/>
    </source>
</evidence>
<evidence type="ECO:0000256" key="5">
    <source>
        <dbReference type="ARBA" id="ARBA00023163"/>
    </source>
</evidence>
<dbReference type="CDD" id="cd14700">
    <property type="entry name" value="bZIP_ATF6"/>
    <property type="match status" value="1"/>
</dbReference>
<feature type="compositionally biased region" description="Basic and acidic residues" evidence="8">
    <location>
        <begin position="517"/>
        <end position="536"/>
    </location>
</feature>
<keyword evidence="6" id="KW-0539">Nucleus</keyword>
<dbReference type="AlphaFoldDB" id="A0AAN9VIY2"/>
<comment type="subcellular location">
    <subcellularLocation>
        <location evidence="1">Membrane</location>
        <topology evidence="1">Single-pass membrane protein</topology>
    </subcellularLocation>
</comment>
<sequence>MRITDHLEDNGVEDVSEMFFPELPPVGNSFSFDVDCSITAEDDLLRHLSTQLEMPLLGDEEHDSGPLLGDSVLPDEALDEFPLGTLDVDMDSLPWPNSPPDFSEDADCTIKEEIKLEPSSPLLFLPPSPDSSSSDGWQDVALSDSKFVLETPPITPPQEKDSLSPPNSPDSHLGSGISIAGTVIAANSGASTPSSVVEPVIVVSPIKIVPYAPNTASLKGNNGSKVLIKQASNGAKRIKIQPKPEVTQSSQLPSTALPKKSEHSTSDTRTFVITPQKFASLTQQTKSCVNINGSGSSPATLCQTPPQAQLTANATIKQELSKITFVNQCNLKSIPGRQELEMKAMKRQQRMIKNRESACLSRKKKKEYVTSLEMQITDLQQENVQLKLENSALKERLALYEENINWKGSTTALVSSAKKATALLMVLFMVSLNLTSLGGFLPRGTGNSVPLSNPSVFSQTSGSRSGRTLLWATAPELPSGVEVAFGVNSSSHSTCPMYINQTESIRLDSELRRWIGADRDNSNQDSKEGERKESNEVTHSVTTSAPIPQEKTKLTKKKQRHLSKLRTSPWVGSSSGNSVTPVHNDIGKQDAHEVEIWGRPAYSHSALFEAIHRRDDTFYVVSFSVDHLLLPALAHNKTLRPKMSLLLPALPFNESMAAPPNHVTMMQIDCEVTNTQLLNVKEGDIPVHLRQKQSRYQNAGTNSSFHREKTGSKPSAPSQQTYEPYFVKTSYNKLPNGVGYGDSAATKLPAYRPEYNIKTMFRRAKKKFDSKVTNSSVP</sequence>
<evidence type="ECO:0000256" key="4">
    <source>
        <dbReference type="ARBA" id="ARBA00023125"/>
    </source>
</evidence>
<dbReference type="PANTHER" id="PTHR46164:SF3">
    <property type="entry name" value="ATF6, ISOFORM C"/>
    <property type="match status" value="1"/>
</dbReference>
<evidence type="ECO:0000256" key="3">
    <source>
        <dbReference type="ARBA" id="ARBA00023015"/>
    </source>
</evidence>
<dbReference type="GO" id="GO:0016020">
    <property type="term" value="C:membrane"/>
    <property type="evidence" value="ECO:0007669"/>
    <property type="project" value="UniProtKB-SubCell"/>
</dbReference>
<dbReference type="InterPro" id="IPR051882">
    <property type="entry name" value="ATF_bZIP_TF"/>
</dbReference>
<protein>
    <recommendedName>
        <fullName evidence="9">BZIP domain-containing protein</fullName>
    </recommendedName>
</protein>
<dbReference type="PROSITE" id="PS50217">
    <property type="entry name" value="BZIP"/>
    <property type="match status" value="1"/>
</dbReference>
<dbReference type="GO" id="GO:0000978">
    <property type="term" value="F:RNA polymerase II cis-regulatory region sequence-specific DNA binding"/>
    <property type="evidence" value="ECO:0007669"/>
    <property type="project" value="TreeGrafter"/>
</dbReference>
<feature type="coiled-coil region" evidence="7">
    <location>
        <begin position="362"/>
        <end position="403"/>
    </location>
</feature>
<evidence type="ECO:0000313" key="10">
    <source>
        <dbReference type="EMBL" id="KAK7864683.1"/>
    </source>
</evidence>
<organism evidence="10 11">
    <name type="scientific">Gryllus longicercus</name>
    <dbReference type="NCBI Taxonomy" id="2509291"/>
    <lineage>
        <taxon>Eukaryota</taxon>
        <taxon>Metazoa</taxon>
        <taxon>Ecdysozoa</taxon>
        <taxon>Arthropoda</taxon>
        <taxon>Hexapoda</taxon>
        <taxon>Insecta</taxon>
        <taxon>Pterygota</taxon>
        <taxon>Neoptera</taxon>
        <taxon>Polyneoptera</taxon>
        <taxon>Orthoptera</taxon>
        <taxon>Ensifera</taxon>
        <taxon>Gryllidea</taxon>
        <taxon>Grylloidea</taxon>
        <taxon>Gryllidae</taxon>
        <taxon>Gryllinae</taxon>
        <taxon>Gryllus</taxon>
    </lineage>
</organism>
<dbReference type="EMBL" id="JAZDUA010000197">
    <property type="protein sequence ID" value="KAK7864683.1"/>
    <property type="molecule type" value="Genomic_DNA"/>
</dbReference>
<dbReference type="SUPFAM" id="SSF57959">
    <property type="entry name" value="Leucine zipper domain"/>
    <property type="match status" value="1"/>
</dbReference>
<feature type="compositionally biased region" description="Polar residues" evidence="8">
    <location>
        <begin position="712"/>
        <end position="722"/>
    </location>
</feature>
<evidence type="ECO:0000259" key="9">
    <source>
        <dbReference type="PROSITE" id="PS50217"/>
    </source>
</evidence>
<evidence type="ECO:0000256" key="1">
    <source>
        <dbReference type="ARBA" id="ARBA00004167"/>
    </source>
</evidence>
<feature type="region of interest" description="Disordered" evidence="8">
    <location>
        <begin position="240"/>
        <end position="268"/>
    </location>
</feature>
<accession>A0AAN9VIY2</accession>
<feature type="region of interest" description="Disordered" evidence="8">
    <location>
        <begin position="517"/>
        <end position="580"/>
    </location>
</feature>
<dbReference type="InterPro" id="IPR004827">
    <property type="entry name" value="bZIP"/>
</dbReference>
<dbReference type="Gene3D" id="1.20.5.170">
    <property type="match status" value="1"/>
</dbReference>
<evidence type="ECO:0000313" key="11">
    <source>
        <dbReference type="Proteomes" id="UP001378592"/>
    </source>
</evidence>
<dbReference type="GO" id="GO:0005634">
    <property type="term" value="C:nucleus"/>
    <property type="evidence" value="ECO:0007669"/>
    <property type="project" value="TreeGrafter"/>
</dbReference>
<comment type="caution">
    <text evidence="10">The sequence shown here is derived from an EMBL/GenBank/DDBJ whole genome shotgun (WGS) entry which is preliminary data.</text>
</comment>
<keyword evidence="4" id="KW-0238">DNA-binding</keyword>
<dbReference type="SMART" id="SM00338">
    <property type="entry name" value="BRLZ"/>
    <property type="match status" value="1"/>
</dbReference>
<evidence type="ECO:0000256" key="6">
    <source>
        <dbReference type="ARBA" id="ARBA00023242"/>
    </source>
</evidence>
<dbReference type="GO" id="GO:0030968">
    <property type="term" value="P:endoplasmic reticulum unfolded protein response"/>
    <property type="evidence" value="ECO:0007669"/>
    <property type="project" value="TreeGrafter"/>
</dbReference>
<dbReference type="GO" id="GO:0000981">
    <property type="term" value="F:DNA-binding transcription factor activity, RNA polymerase II-specific"/>
    <property type="evidence" value="ECO:0007669"/>
    <property type="project" value="TreeGrafter"/>
</dbReference>
<dbReference type="Proteomes" id="UP001378592">
    <property type="component" value="Unassembled WGS sequence"/>
</dbReference>
<dbReference type="PANTHER" id="PTHR46164">
    <property type="entry name" value="ATF6, ISOFORM C"/>
    <property type="match status" value="1"/>
</dbReference>
<feature type="region of interest" description="Disordered" evidence="8">
    <location>
        <begin position="694"/>
        <end position="722"/>
    </location>
</feature>
<dbReference type="InterPro" id="IPR046347">
    <property type="entry name" value="bZIP_sf"/>
</dbReference>
<dbReference type="Pfam" id="PF00170">
    <property type="entry name" value="bZIP_1"/>
    <property type="match status" value="1"/>
</dbReference>
<proteinExistence type="inferred from homology"/>
<comment type="similarity">
    <text evidence="2">Belongs to the bZIP family. ATF subfamily.</text>
</comment>
<feature type="compositionally biased region" description="Polar residues" evidence="8">
    <location>
        <begin position="694"/>
        <end position="704"/>
    </location>
</feature>
<keyword evidence="11" id="KW-1185">Reference proteome</keyword>